<dbReference type="RefSeq" id="WP_053399950.1">
    <property type="nucleotide sequence ID" value="NZ_JAUKEN010000002.1"/>
</dbReference>
<dbReference type="Proteomes" id="UP000037558">
    <property type="component" value="Unassembled WGS sequence"/>
</dbReference>
<gene>
    <name evidence="1" type="ORF">AMD01_03300</name>
</gene>
<dbReference type="AlphaFoldDB" id="A0A0M0LIN6"/>
<organism evidence="1 2">
    <name type="scientific">Priestia koreensis</name>
    <dbReference type="NCBI Taxonomy" id="284581"/>
    <lineage>
        <taxon>Bacteria</taxon>
        <taxon>Bacillati</taxon>
        <taxon>Bacillota</taxon>
        <taxon>Bacilli</taxon>
        <taxon>Bacillales</taxon>
        <taxon>Bacillaceae</taxon>
        <taxon>Priestia</taxon>
    </lineage>
</organism>
<reference evidence="2" key="1">
    <citation type="submission" date="2015-08" db="EMBL/GenBank/DDBJ databases">
        <title>Fjat-14210 dsm16467.</title>
        <authorList>
            <person name="Liu B."/>
            <person name="Wang J."/>
            <person name="Zhu Y."/>
            <person name="Liu G."/>
            <person name="Chen Q."/>
            <person name="Chen Z."/>
            <person name="Lan J."/>
            <person name="Che J."/>
            <person name="Ge C."/>
            <person name="Shi H."/>
            <person name="Pan Z."/>
            <person name="Liu X."/>
        </authorList>
    </citation>
    <scope>NUCLEOTIDE SEQUENCE [LARGE SCALE GENOMIC DNA]</scope>
    <source>
        <strain evidence="2">DSM 16467</strain>
    </source>
</reference>
<proteinExistence type="predicted"/>
<dbReference type="OrthoDB" id="2964978at2"/>
<dbReference type="STRING" id="284581.AMD01_03300"/>
<evidence type="ECO:0008006" key="3">
    <source>
        <dbReference type="Google" id="ProtNLM"/>
    </source>
</evidence>
<name>A0A0M0LIN6_9BACI</name>
<protein>
    <recommendedName>
        <fullName evidence="3">Group-specific protein</fullName>
    </recommendedName>
</protein>
<keyword evidence="2" id="KW-1185">Reference proteome</keyword>
<sequence>MFDPIVFDNLKVVVEGEIYDLDLEGIISVVNREDLVDLAQFSRLYCISFQRRSTVTATMKLTTDLDNIYAELSTRKQRKERPACRVEVHFTLQDAKPFSDEMCEEIQNTMVDLWGGDYPIEQKISYIYGSNHYENKVTVAFNRFIYEDQVDDLIQMIDYMLKTLEKLGAIYP</sequence>
<evidence type="ECO:0000313" key="1">
    <source>
        <dbReference type="EMBL" id="KOO50777.1"/>
    </source>
</evidence>
<evidence type="ECO:0000313" key="2">
    <source>
        <dbReference type="Proteomes" id="UP000037558"/>
    </source>
</evidence>
<dbReference type="PATRIC" id="fig|284581.3.peg.950"/>
<comment type="caution">
    <text evidence="1">The sequence shown here is derived from an EMBL/GenBank/DDBJ whole genome shotgun (WGS) entry which is preliminary data.</text>
</comment>
<dbReference type="EMBL" id="LILC01000002">
    <property type="protein sequence ID" value="KOO50777.1"/>
    <property type="molecule type" value="Genomic_DNA"/>
</dbReference>
<accession>A0A0M0LIN6</accession>